<proteinExistence type="predicted"/>
<organism evidence="2 3">
    <name type="scientific">Tortispora caseinolytica NRRL Y-17796</name>
    <dbReference type="NCBI Taxonomy" id="767744"/>
    <lineage>
        <taxon>Eukaryota</taxon>
        <taxon>Fungi</taxon>
        <taxon>Dikarya</taxon>
        <taxon>Ascomycota</taxon>
        <taxon>Saccharomycotina</taxon>
        <taxon>Trigonopsidomycetes</taxon>
        <taxon>Trigonopsidales</taxon>
        <taxon>Trigonopsidaceae</taxon>
        <taxon>Tortispora</taxon>
    </lineage>
</organism>
<evidence type="ECO:0000313" key="3">
    <source>
        <dbReference type="Proteomes" id="UP000095023"/>
    </source>
</evidence>
<name>A0A1E4TBB2_9ASCO</name>
<gene>
    <name evidence="2" type="ORF">CANCADRAFT_57994</name>
</gene>
<evidence type="ECO:0000256" key="1">
    <source>
        <dbReference type="SAM" id="SignalP"/>
    </source>
</evidence>
<feature type="signal peptide" evidence="1">
    <location>
        <begin position="1"/>
        <end position="19"/>
    </location>
</feature>
<keyword evidence="3" id="KW-1185">Reference proteome</keyword>
<protein>
    <submittedName>
        <fullName evidence="2">Uncharacterized protein</fullName>
    </submittedName>
</protein>
<dbReference type="Proteomes" id="UP000095023">
    <property type="component" value="Unassembled WGS sequence"/>
</dbReference>
<accession>A0A1E4TBB2</accession>
<dbReference type="AlphaFoldDB" id="A0A1E4TBB2"/>
<sequence>MRSSLFVIALSYFLSTALAATITATPAAGIFKRSAIPPYTVYTSSSVGYFNETCGCSMTTYIPVPILCPGPAPDPMPSGLTTCLSTFDSSSIFAPSSSVPTAQPSSSVAISSPTSSAIVIESSSAAAIIIESSSSAAYVIESSSSAAYVIESSSSAAYVTESSSSAAAVQSSSIAANIRSSSVPAAISASVSALSSTDQSVEPVTQSSSAERTFEVSTTALENASQVASPIASKSIANGSLRSREATGTALPVKTASADQDKHASGNAGPVVPTGFYITTITLTKCEDSTLCYVTEKVQTLPYTPDMVKHETAAGTAGGKGPDAATLKTNTGADVTGAGVIGTAAAGAQSTTKQTKATSPAGIYYDSSASVTSQSFLLFCLSAFLTFMLSL</sequence>
<reference evidence="3" key="1">
    <citation type="submission" date="2016-02" db="EMBL/GenBank/DDBJ databases">
        <title>Comparative genomics of biotechnologically important yeasts.</title>
        <authorList>
            <consortium name="DOE Joint Genome Institute"/>
            <person name="Riley R."/>
            <person name="Haridas S."/>
            <person name="Wolfe K.H."/>
            <person name="Lopes M.R."/>
            <person name="Hittinger C.T."/>
            <person name="Goker M."/>
            <person name="Salamov A."/>
            <person name="Wisecaver J."/>
            <person name="Long T.M."/>
            <person name="Aerts A.L."/>
            <person name="Barry K."/>
            <person name="Choi C."/>
            <person name="Clum A."/>
            <person name="Coughlan A.Y."/>
            <person name="Deshpande S."/>
            <person name="Douglass A.P."/>
            <person name="Hanson S.J."/>
            <person name="Klenk H.-P."/>
            <person name="Labutti K."/>
            <person name="Lapidus A."/>
            <person name="Lindquist E."/>
            <person name="Lipzen A."/>
            <person name="Meier-Kolthoff J.P."/>
            <person name="Ohm R.A."/>
            <person name="Otillar R.P."/>
            <person name="Pangilinan J."/>
            <person name="Peng Y."/>
            <person name="Rokas A."/>
            <person name="Rosa C.A."/>
            <person name="Scheuner C."/>
            <person name="Sibirny A.A."/>
            <person name="Slot J.C."/>
            <person name="Stielow J.B."/>
            <person name="Sun H."/>
            <person name="Kurtzman C.P."/>
            <person name="Blackwell M."/>
            <person name="Jeffries T.W."/>
            <person name="Grigoriev I.V."/>
        </authorList>
    </citation>
    <scope>NUCLEOTIDE SEQUENCE [LARGE SCALE GENOMIC DNA]</scope>
    <source>
        <strain evidence="3">NRRL Y-17796</strain>
    </source>
</reference>
<keyword evidence="1" id="KW-0732">Signal</keyword>
<feature type="chain" id="PRO_5009163166" evidence="1">
    <location>
        <begin position="20"/>
        <end position="391"/>
    </location>
</feature>
<dbReference type="EMBL" id="KV453843">
    <property type="protein sequence ID" value="ODV88928.1"/>
    <property type="molecule type" value="Genomic_DNA"/>
</dbReference>
<evidence type="ECO:0000313" key="2">
    <source>
        <dbReference type="EMBL" id="ODV88928.1"/>
    </source>
</evidence>